<name>A0A438IXF5_VITVI</name>
<keyword evidence="4" id="KW-0540">Nuclease</keyword>
<evidence type="ECO:0000256" key="2">
    <source>
        <dbReference type="ARBA" id="ARBA00022679"/>
    </source>
</evidence>
<evidence type="ECO:0000313" key="10">
    <source>
        <dbReference type="EMBL" id="RVX01379.1"/>
    </source>
</evidence>
<dbReference type="Pfam" id="PF17917">
    <property type="entry name" value="RT_RNaseH"/>
    <property type="match status" value="1"/>
</dbReference>
<evidence type="ECO:0000256" key="6">
    <source>
        <dbReference type="ARBA" id="ARBA00022801"/>
    </source>
</evidence>
<dbReference type="GO" id="GO:0016787">
    <property type="term" value="F:hydrolase activity"/>
    <property type="evidence" value="ECO:0007669"/>
    <property type="project" value="UniProtKB-KW"/>
</dbReference>
<evidence type="ECO:0000259" key="9">
    <source>
        <dbReference type="PROSITE" id="PS50994"/>
    </source>
</evidence>
<feature type="region of interest" description="Disordered" evidence="8">
    <location>
        <begin position="478"/>
        <end position="553"/>
    </location>
</feature>
<dbReference type="Pfam" id="PF00078">
    <property type="entry name" value="RVT_1"/>
    <property type="match status" value="1"/>
</dbReference>
<dbReference type="InterPro" id="IPR036397">
    <property type="entry name" value="RNaseH_sf"/>
</dbReference>
<dbReference type="Proteomes" id="UP000288805">
    <property type="component" value="Unassembled WGS sequence"/>
</dbReference>
<dbReference type="Pfam" id="PF13650">
    <property type="entry name" value="Asp_protease_2"/>
    <property type="match status" value="1"/>
</dbReference>
<dbReference type="FunFam" id="3.10.20.370:FF:000001">
    <property type="entry name" value="Retrovirus-related Pol polyprotein from transposon 17.6-like protein"/>
    <property type="match status" value="1"/>
</dbReference>
<keyword evidence="2" id="KW-0808">Transferase</keyword>
<dbReference type="InterPro" id="IPR041373">
    <property type="entry name" value="RT_RNaseH"/>
</dbReference>
<dbReference type="InterPro" id="IPR001584">
    <property type="entry name" value="Integrase_cat-core"/>
</dbReference>
<sequence>MAPLPGKLNPCMPYWIRDQEGRLVRIETPRAIELEIILEVMENQPEDQHSQHGQGNDPNLYRSMRDRMHPPRMSAPSCIIPPTEQLIIRPHIVPLLPTFHGMESENPYAHIKEFEDVCNTFQEGRTAIELMRLKLFPFTLKDKAKIWLNSLRMGSIRTWTELQADFLKKFFPTHRTNGLKRQISNFSARENEKFYECWERYMEAINACPHHGFDTWLLVSYFYDGMSSSMKQILETMCGGDFMSKNPEEAMDFLSYVSEVSRGWDEPNSREMGKRPVQQMSRGGMYSLSEDMEMKAKVAAMARKIEEMELRKVHEVQAISEPQQQANPCSICQSFEHMVEECPTIPAAREMFGEQANLIGQWKPNSNAPYGNTYNSSWRNHPNFAWKPRPNPYQSPAQSSQQSQGQSSVEQALVSLSKVMGDFVSEQKSINSQLNQKIDNVESTLNKKIDGMHNELSQKIDNIQYSISRLTNLNTVNEKGKFPSQPHQNPKGIHEVESKDEDSSKVRDVQAIITLRSGKEVHQPEHDQRKAKEDKADRKEEKKNEQKGKEVQMKESIIPSMDEEPQILLKEGMMKKYMPPPFPQALRGKKPIKNASEILDVLRQVKVNIPLLDMIKQVPTYAKFLKDLCIVKRGLNVTKQAFLTEQVSAIIQCKSPIKYKDPGCPTISVNIGGTQVEKALLDLGASVNLLPYSVYKELGLGELKPTSITLSLADRSVKIPRGVIEDVLVQVDKFYYPVDFVVLDTDPIVKGINYVPIILGRPFLATSNAIINCRNEVMQLTFGNMTLELNIFHLCQKHIHPEEDEGPEKVCMIDTLVEEHCNQSILDQFEENSDESHEDLDDGLAEPMGMNAVMSNWRQKPVILPLFKDEEEMKEAKDAILKLELKTLPAELKYAYLEEGNKAPVVISSSLTVSQEGNLLRILRKHKKAIGWQISDLKGISPLICTHHIYMEEGAKPTRQPQRRLNPHMQEVVRAEVLKLLQAGIIYPISDSTWVSPTQVVPKKSGITIVKGENGDEVSTRLTTGWRVCIDYRKLNAVTRKDHFPLPFMDQVLERVSGHPFYCFLDGYSGYFQIEIDVEDQEKTTFTCPFGTYAYRRMPFGLCNAPATFQRCMLSIFSDMVERIMEVFMDDITVYGTSFEDCLSHLKDVLKRCIEKDLVLNWEKCHFMVNQGIVLGHVISKKGIEVDRAKVELIVKLPPPTNVKGIRQFLGHAGFYRRFIKDFSKIAKPLCELLVKDAKFEWDDKCQRSFELLKQFLTSAPIVRAPNWELPFEVMCDSSDYAIGAVLGQREDGKPYVIYYASKSLNDAQKNYTTTENELLVVVYALDKFRAYLIGSSIVVFTDHSALKYLLTKQDAKARLIRWILLLQEFNLQIRDKKGVENVVADHLSRLNIAHDTHGLPINDDFPEESLMLVEEVPWFAHIANYLVSGEIPSEWSSQDKKNFFAKVHAYYWEEPFLFKYCADQIIRKCVPEQEKHGILSHCHGNACGGHFASQKTAMRVLQSGFWWPSLFKDAHEVSKGCDKCQRLGKLSRRNMMPLNPILIVDLFYVWGIDFMGPFPMSFGHSYILVGVDYVSKWVEAIPCRTNDHKVVLKFLKENIFSRFGVPKAIISDGGTHFCNKPFEALLAKYGVKHKVATPYHPQTSGQVELANREIKNILMKVVNTNRKDWSVRLLDSLWAYRTAYKTILGMSPYRLVYGKACHLPVEIEFKAWWAIKKLNMDLTKAGLKRSLDLNELEELRNDAYLNSKIAKEKLKRWHDQLVTKKEFFKGQRVLLYDSKLHLFPGKLKSRWVGPFVIHQVHSHGVIELLNSNSAKTFKVNGQRLKPYIEPFSRDKEVRKLTSSQMWRERGVASAKIWQAILDQHSAMLSQIHHHLGISPPPPQEPHP</sequence>
<dbReference type="EMBL" id="QGNW01000076">
    <property type="protein sequence ID" value="RVX01379.1"/>
    <property type="molecule type" value="Genomic_DNA"/>
</dbReference>
<evidence type="ECO:0000256" key="7">
    <source>
        <dbReference type="ARBA" id="ARBA00022918"/>
    </source>
</evidence>
<evidence type="ECO:0000256" key="1">
    <source>
        <dbReference type="ARBA" id="ARBA00012493"/>
    </source>
</evidence>
<dbReference type="GO" id="GO:0003964">
    <property type="term" value="F:RNA-directed DNA polymerase activity"/>
    <property type="evidence" value="ECO:0007669"/>
    <property type="project" value="UniProtKB-KW"/>
</dbReference>
<evidence type="ECO:0000256" key="3">
    <source>
        <dbReference type="ARBA" id="ARBA00022695"/>
    </source>
</evidence>
<dbReference type="FunFam" id="3.30.70.270:FF:000020">
    <property type="entry name" value="Transposon Tf2-6 polyprotein-like Protein"/>
    <property type="match status" value="1"/>
</dbReference>
<feature type="region of interest" description="Disordered" evidence="8">
    <location>
        <begin position="381"/>
        <end position="410"/>
    </location>
</feature>
<comment type="caution">
    <text evidence="10">The sequence shown here is derived from an EMBL/GenBank/DDBJ whole genome shotgun (WGS) entry which is preliminary data.</text>
</comment>
<accession>A0A438IXF5</accession>
<dbReference type="InterPro" id="IPR043128">
    <property type="entry name" value="Rev_trsase/Diguanyl_cyclase"/>
</dbReference>
<evidence type="ECO:0000256" key="5">
    <source>
        <dbReference type="ARBA" id="ARBA00022759"/>
    </source>
</evidence>
<dbReference type="PANTHER" id="PTHR37984">
    <property type="entry name" value="PROTEIN CBG26694"/>
    <property type="match status" value="1"/>
</dbReference>
<dbReference type="InterPro" id="IPR005162">
    <property type="entry name" value="Retrotrans_gag_dom"/>
</dbReference>
<feature type="domain" description="Integrase catalytic" evidence="9">
    <location>
        <begin position="1537"/>
        <end position="1701"/>
    </location>
</feature>
<dbReference type="EC" id="2.7.7.49" evidence="1"/>
<dbReference type="PANTHER" id="PTHR37984:SF5">
    <property type="entry name" value="PROTEIN NYNRIN-LIKE"/>
    <property type="match status" value="1"/>
</dbReference>
<dbReference type="SUPFAM" id="SSF56672">
    <property type="entry name" value="DNA/RNA polymerases"/>
    <property type="match status" value="1"/>
</dbReference>
<dbReference type="InterPro" id="IPR012337">
    <property type="entry name" value="RNaseH-like_sf"/>
</dbReference>
<dbReference type="Gene3D" id="1.10.340.70">
    <property type="match status" value="1"/>
</dbReference>
<dbReference type="Gene3D" id="3.30.420.10">
    <property type="entry name" value="Ribonuclease H-like superfamily/Ribonuclease H"/>
    <property type="match status" value="1"/>
</dbReference>
<dbReference type="CDD" id="cd00303">
    <property type="entry name" value="retropepsin_like"/>
    <property type="match status" value="1"/>
</dbReference>
<keyword evidence="5" id="KW-0255">Endonuclease</keyword>
<dbReference type="CDD" id="cd09274">
    <property type="entry name" value="RNase_HI_RT_Ty3"/>
    <property type="match status" value="1"/>
</dbReference>
<feature type="region of interest" description="Disordered" evidence="8">
    <location>
        <begin position="45"/>
        <end position="66"/>
    </location>
</feature>
<keyword evidence="6" id="KW-0378">Hydrolase</keyword>
<dbReference type="CDD" id="cd01647">
    <property type="entry name" value="RT_LTR"/>
    <property type="match status" value="1"/>
</dbReference>
<dbReference type="InterPro" id="IPR021109">
    <property type="entry name" value="Peptidase_aspartic_dom_sf"/>
</dbReference>
<dbReference type="SUPFAM" id="SSF50630">
    <property type="entry name" value="Acid proteases"/>
    <property type="match status" value="1"/>
</dbReference>
<dbReference type="GO" id="GO:0003676">
    <property type="term" value="F:nucleic acid binding"/>
    <property type="evidence" value="ECO:0007669"/>
    <property type="project" value="InterPro"/>
</dbReference>
<keyword evidence="7" id="KW-0695">RNA-directed DNA polymerase</keyword>
<proteinExistence type="predicted"/>
<dbReference type="InterPro" id="IPR041588">
    <property type="entry name" value="Integrase_H2C2"/>
</dbReference>
<dbReference type="SUPFAM" id="SSF53098">
    <property type="entry name" value="Ribonuclease H-like"/>
    <property type="match status" value="1"/>
</dbReference>
<dbReference type="GO" id="GO:0004519">
    <property type="term" value="F:endonuclease activity"/>
    <property type="evidence" value="ECO:0007669"/>
    <property type="project" value="UniProtKB-KW"/>
</dbReference>
<evidence type="ECO:0000313" key="11">
    <source>
        <dbReference type="Proteomes" id="UP000288805"/>
    </source>
</evidence>
<dbReference type="Pfam" id="PF17921">
    <property type="entry name" value="Integrase_H2C2"/>
    <property type="match status" value="1"/>
</dbReference>
<dbReference type="Pfam" id="PF03732">
    <property type="entry name" value="Retrotrans_gag"/>
    <property type="match status" value="1"/>
</dbReference>
<evidence type="ECO:0000256" key="8">
    <source>
        <dbReference type="SAM" id="MobiDB-lite"/>
    </source>
</evidence>
<dbReference type="Gene3D" id="3.30.70.270">
    <property type="match status" value="2"/>
</dbReference>
<feature type="compositionally biased region" description="Low complexity" evidence="8">
    <location>
        <begin position="394"/>
        <end position="408"/>
    </location>
</feature>
<dbReference type="InterPro" id="IPR043502">
    <property type="entry name" value="DNA/RNA_pol_sf"/>
</dbReference>
<dbReference type="InterPro" id="IPR000477">
    <property type="entry name" value="RT_dom"/>
</dbReference>
<feature type="compositionally biased region" description="Basic and acidic residues" evidence="8">
    <location>
        <begin position="517"/>
        <end position="553"/>
    </location>
</feature>
<dbReference type="Gene3D" id="2.40.70.10">
    <property type="entry name" value="Acid Proteases"/>
    <property type="match status" value="1"/>
</dbReference>
<dbReference type="PROSITE" id="PS50994">
    <property type="entry name" value="INTEGRASE"/>
    <property type="match status" value="1"/>
</dbReference>
<gene>
    <name evidence="10" type="primary">TY3B-I_12</name>
    <name evidence="10" type="ORF">CK203_031325</name>
</gene>
<protein>
    <recommendedName>
        <fullName evidence="1">RNA-directed DNA polymerase</fullName>
        <ecNumber evidence="1">2.7.7.49</ecNumber>
    </recommendedName>
</protein>
<reference evidence="10 11" key="1">
    <citation type="journal article" date="2018" name="PLoS Genet.">
        <title>Population sequencing reveals clonal diversity and ancestral inbreeding in the grapevine cultivar Chardonnay.</title>
        <authorList>
            <person name="Roach M.J."/>
            <person name="Johnson D.L."/>
            <person name="Bohlmann J."/>
            <person name="van Vuuren H.J."/>
            <person name="Jones S.J."/>
            <person name="Pretorius I.S."/>
            <person name="Schmidt S.A."/>
            <person name="Borneman A.R."/>
        </authorList>
    </citation>
    <scope>NUCLEOTIDE SEQUENCE [LARGE SCALE GENOMIC DNA]</scope>
    <source>
        <strain evidence="11">cv. Chardonnay</strain>
        <tissue evidence="10">Leaf</tissue>
    </source>
</reference>
<organism evidence="10 11">
    <name type="scientific">Vitis vinifera</name>
    <name type="common">Grape</name>
    <dbReference type="NCBI Taxonomy" id="29760"/>
    <lineage>
        <taxon>Eukaryota</taxon>
        <taxon>Viridiplantae</taxon>
        <taxon>Streptophyta</taxon>
        <taxon>Embryophyta</taxon>
        <taxon>Tracheophyta</taxon>
        <taxon>Spermatophyta</taxon>
        <taxon>Magnoliopsida</taxon>
        <taxon>eudicotyledons</taxon>
        <taxon>Gunneridae</taxon>
        <taxon>Pentapetalae</taxon>
        <taxon>rosids</taxon>
        <taxon>Vitales</taxon>
        <taxon>Vitaceae</taxon>
        <taxon>Viteae</taxon>
        <taxon>Vitis</taxon>
    </lineage>
</organism>
<dbReference type="GO" id="GO:0015074">
    <property type="term" value="P:DNA integration"/>
    <property type="evidence" value="ECO:0007669"/>
    <property type="project" value="InterPro"/>
</dbReference>
<dbReference type="InterPro" id="IPR050951">
    <property type="entry name" value="Retrovirus_Pol_polyprotein"/>
</dbReference>
<keyword evidence="3" id="KW-0548">Nucleotidyltransferase</keyword>
<evidence type="ECO:0000256" key="4">
    <source>
        <dbReference type="ARBA" id="ARBA00022722"/>
    </source>
</evidence>
<dbReference type="Pfam" id="PF00665">
    <property type="entry name" value="rve"/>
    <property type="match status" value="1"/>
</dbReference>
<dbReference type="Gene3D" id="3.10.10.10">
    <property type="entry name" value="HIV Type 1 Reverse Transcriptase, subunit A, domain 1"/>
    <property type="match status" value="1"/>
</dbReference>
<feature type="compositionally biased region" description="Basic and acidic residues" evidence="8">
    <location>
        <begin position="492"/>
        <end position="508"/>
    </location>
</feature>